<dbReference type="HOGENOM" id="CLU_2910302_0_0_1"/>
<evidence type="ECO:0000313" key="1">
    <source>
        <dbReference type="EMBL" id="KIJ58865.1"/>
    </source>
</evidence>
<organism evidence="1 2">
    <name type="scientific">Hydnomerulius pinastri MD-312</name>
    <dbReference type="NCBI Taxonomy" id="994086"/>
    <lineage>
        <taxon>Eukaryota</taxon>
        <taxon>Fungi</taxon>
        <taxon>Dikarya</taxon>
        <taxon>Basidiomycota</taxon>
        <taxon>Agaricomycotina</taxon>
        <taxon>Agaricomycetes</taxon>
        <taxon>Agaricomycetidae</taxon>
        <taxon>Boletales</taxon>
        <taxon>Boletales incertae sedis</taxon>
        <taxon>Leucogyrophana</taxon>
    </lineage>
</organism>
<evidence type="ECO:0000313" key="2">
    <source>
        <dbReference type="Proteomes" id="UP000053820"/>
    </source>
</evidence>
<accession>A0A0C9VMI7</accession>
<keyword evidence="2" id="KW-1185">Reference proteome</keyword>
<sequence>VNNIHHSVLCKVYKLEGYSGRQPVYRSMRDLGNASEVEDEGDEDNVIADAICLGECLDHIKL</sequence>
<feature type="non-terminal residue" evidence="1">
    <location>
        <position position="1"/>
    </location>
</feature>
<dbReference type="AlphaFoldDB" id="A0A0C9VMI7"/>
<dbReference type="EMBL" id="KN839907">
    <property type="protein sequence ID" value="KIJ58865.1"/>
    <property type="molecule type" value="Genomic_DNA"/>
</dbReference>
<protein>
    <submittedName>
        <fullName evidence="1">Uncharacterized protein</fullName>
    </submittedName>
</protein>
<gene>
    <name evidence="1" type="ORF">HYDPIDRAFT_101822</name>
</gene>
<dbReference type="Proteomes" id="UP000053820">
    <property type="component" value="Unassembled WGS sequence"/>
</dbReference>
<reference evidence="1 2" key="1">
    <citation type="submission" date="2014-04" db="EMBL/GenBank/DDBJ databases">
        <title>Evolutionary Origins and Diversification of the Mycorrhizal Mutualists.</title>
        <authorList>
            <consortium name="DOE Joint Genome Institute"/>
            <consortium name="Mycorrhizal Genomics Consortium"/>
            <person name="Kohler A."/>
            <person name="Kuo A."/>
            <person name="Nagy L.G."/>
            <person name="Floudas D."/>
            <person name="Copeland A."/>
            <person name="Barry K.W."/>
            <person name="Cichocki N."/>
            <person name="Veneault-Fourrey C."/>
            <person name="LaButti K."/>
            <person name="Lindquist E.A."/>
            <person name="Lipzen A."/>
            <person name="Lundell T."/>
            <person name="Morin E."/>
            <person name="Murat C."/>
            <person name="Riley R."/>
            <person name="Ohm R."/>
            <person name="Sun H."/>
            <person name="Tunlid A."/>
            <person name="Henrissat B."/>
            <person name="Grigoriev I.V."/>
            <person name="Hibbett D.S."/>
            <person name="Martin F."/>
        </authorList>
    </citation>
    <scope>NUCLEOTIDE SEQUENCE [LARGE SCALE GENOMIC DNA]</scope>
    <source>
        <strain evidence="1 2">MD-312</strain>
    </source>
</reference>
<name>A0A0C9VMI7_9AGAM</name>
<proteinExistence type="predicted"/>